<keyword evidence="3" id="KW-0274">FAD</keyword>
<organism evidence="5 6">
    <name type="scientific">Stenotrophomonas tumulicola</name>
    <dbReference type="NCBI Taxonomy" id="1685415"/>
    <lineage>
        <taxon>Bacteria</taxon>
        <taxon>Pseudomonadati</taxon>
        <taxon>Pseudomonadota</taxon>
        <taxon>Gammaproteobacteria</taxon>
        <taxon>Lysobacterales</taxon>
        <taxon>Lysobacteraceae</taxon>
        <taxon>Stenotrophomonas</taxon>
    </lineage>
</organism>
<evidence type="ECO:0000313" key="6">
    <source>
        <dbReference type="Proteomes" id="UP000547058"/>
    </source>
</evidence>
<evidence type="ECO:0000256" key="3">
    <source>
        <dbReference type="ARBA" id="ARBA00022827"/>
    </source>
</evidence>
<sequence length="532" mass="58095">MHDHYDVIVVGAGPAGLTLAIDMGQRGVRVLLLERNAEPGPWPKMERTNARTMEFYRRLGLAQAIRAEGYPADASMDVFAAVDLATPIAHLRYQTVAEQRSWIARTRDGTAPLEPYQLVSQYALEPVLKSAAERTPGVTVCFGHALMGFEQDESAVSATVCNAAGMEICVTARYLVGCDGGASFVRKTLGIPLEGEGGIKQMRQVQFRSQTLYDRIPIGKGRHYYLADGAIVVTQGNRVDFTLHTDLPADTDFEPVIRRYIPVDFDLEVLRVNDWTLHLLVAARYADRRVFLAGDAVHLVIPTGGLGMNTAVGDVLNLSWKLAAAVQGWAGEGLLASYEIERRPVGLFNRDASGWAAQGPALWQQQVTSEALVRGDAGVAARAQLQPHADRLQRRVHEMTGAELGYHYAQSPVIEVEDSPLPVWDLHRYVPTARPGARLPHMWLSDGRALFDLLGAGFSLLDLRGGLDTDDLAAEFASAGVPVVRLVLDEPALEEIYGAPLVLVRPDLHVAWRGHSVPGQPCALVQRITGWG</sequence>
<dbReference type="InterPro" id="IPR002938">
    <property type="entry name" value="FAD-bd"/>
</dbReference>
<dbReference type="PANTHER" id="PTHR43004">
    <property type="entry name" value="TRK SYSTEM POTASSIUM UPTAKE PROTEIN"/>
    <property type="match status" value="1"/>
</dbReference>
<gene>
    <name evidence="5" type="ORF">H4O11_13105</name>
</gene>
<evidence type="ECO:0000259" key="4">
    <source>
        <dbReference type="Pfam" id="PF01494"/>
    </source>
</evidence>
<dbReference type="GO" id="GO:0071949">
    <property type="term" value="F:FAD binding"/>
    <property type="evidence" value="ECO:0007669"/>
    <property type="project" value="InterPro"/>
</dbReference>
<dbReference type="Gene3D" id="3.50.50.60">
    <property type="entry name" value="FAD/NAD(P)-binding domain"/>
    <property type="match status" value="1"/>
</dbReference>
<dbReference type="EMBL" id="JACGXS010000006">
    <property type="protein sequence ID" value="MBA8682735.1"/>
    <property type="molecule type" value="Genomic_DNA"/>
</dbReference>
<dbReference type="AlphaFoldDB" id="A0A7W3FNF2"/>
<protein>
    <submittedName>
        <fullName evidence="5">FAD-dependent monooxygenase</fullName>
    </submittedName>
</protein>
<dbReference type="Gene3D" id="3.40.30.120">
    <property type="match status" value="1"/>
</dbReference>
<reference evidence="5 6" key="1">
    <citation type="submission" date="2020-08" db="EMBL/GenBank/DDBJ databases">
        <title>Stenotrophomonas tumulicola JCM 30961.</title>
        <authorList>
            <person name="Deng Y."/>
        </authorList>
    </citation>
    <scope>NUCLEOTIDE SEQUENCE [LARGE SCALE GENOMIC DNA]</scope>
    <source>
        <strain evidence="5 6">JCM 30961</strain>
    </source>
</reference>
<keyword evidence="5" id="KW-0503">Monooxygenase</keyword>
<name>A0A7W3FNF2_9GAMM</name>
<dbReference type="InterPro" id="IPR050641">
    <property type="entry name" value="RIFMO-like"/>
</dbReference>
<dbReference type="Gene3D" id="3.30.9.10">
    <property type="entry name" value="D-Amino Acid Oxidase, subunit A, domain 2"/>
    <property type="match status" value="1"/>
</dbReference>
<accession>A0A7W3FNF2</accession>
<keyword evidence="5" id="KW-0560">Oxidoreductase</keyword>
<dbReference type="NCBIfam" id="NF004780">
    <property type="entry name" value="PRK06126.1"/>
    <property type="match status" value="1"/>
</dbReference>
<dbReference type="RefSeq" id="WP_182339864.1">
    <property type="nucleotide sequence ID" value="NZ_JACGXS010000006.1"/>
</dbReference>
<evidence type="ECO:0000313" key="5">
    <source>
        <dbReference type="EMBL" id="MBA8682735.1"/>
    </source>
</evidence>
<dbReference type="SUPFAM" id="SSF51905">
    <property type="entry name" value="FAD/NAD(P)-binding domain"/>
    <property type="match status" value="1"/>
</dbReference>
<evidence type="ECO:0000256" key="1">
    <source>
        <dbReference type="ARBA" id="ARBA00001974"/>
    </source>
</evidence>
<keyword evidence="2" id="KW-0285">Flavoprotein</keyword>
<dbReference type="PANTHER" id="PTHR43004:SF19">
    <property type="entry name" value="BINDING MONOOXYGENASE, PUTATIVE (JCVI)-RELATED"/>
    <property type="match status" value="1"/>
</dbReference>
<feature type="domain" description="FAD-binding" evidence="4">
    <location>
        <begin position="5"/>
        <end position="346"/>
    </location>
</feature>
<evidence type="ECO:0000256" key="2">
    <source>
        <dbReference type="ARBA" id="ARBA00022630"/>
    </source>
</evidence>
<dbReference type="PRINTS" id="PR00420">
    <property type="entry name" value="RNGMNOXGNASE"/>
</dbReference>
<dbReference type="InterPro" id="IPR036188">
    <property type="entry name" value="FAD/NAD-bd_sf"/>
</dbReference>
<dbReference type="Proteomes" id="UP000547058">
    <property type="component" value="Unassembled WGS sequence"/>
</dbReference>
<comment type="caution">
    <text evidence="5">The sequence shown here is derived from an EMBL/GenBank/DDBJ whole genome shotgun (WGS) entry which is preliminary data.</text>
</comment>
<comment type="cofactor">
    <cofactor evidence="1">
        <name>FAD</name>
        <dbReference type="ChEBI" id="CHEBI:57692"/>
    </cofactor>
</comment>
<proteinExistence type="predicted"/>
<dbReference type="Pfam" id="PF21274">
    <property type="entry name" value="Rng_hyd_C"/>
    <property type="match status" value="1"/>
</dbReference>
<dbReference type="Pfam" id="PF01494">
    <property type="entry name" value="FAD_binding_3"/>
    <property type="match status" value="1"/>
</dbReference>
<dbReference type="GO" id="GO:0016709">
    <property type="term" value="F:oxidoreductase activity, acting on paired donors, with incorporation or reduction of molecular oxygen, NAD(P)H as one donor, and incorporation of one atom of oxygen"/>
    <property type="evidence" value="ECO:0007669"/>
    <property type="project" value="UniProtKB-ARBA"/>
</dbReference>
<keyword evidence="6" id="KW-1185">Reference proteome</keyword>